<dbReference type="SUPFAM" id="SSF55326">
    <property type="entry name" value="PurM N-terminal domain-like"/>
    <property type="match status" value="1"/>
</dbReference>
<dbReference type="SUPFAM" id="SSF51905">
    <property type="entry name" value="FAD/NAD(P)-binding domain"/>
    <property type="match status" value="2"/>
</dbReference>
<evidence type="ECO:0000256" key="8">
    <source>
        <dbReference type="ARBA" id="ARBA00023002"/>
    </source>
</evidence>
<feature type="domain" description="PurM-like N-terminal" evidence="10">
    <location>
        <begin position="414"/>
        <end position="520"/>
    </location>
</feature>
<keyword evidence="14" id="KW-1185">Reference proteome</keyword>
<evidence type="ECO:0000313" key="13">
    <source>
        <dbReference type="EMBL" id="EAQ05407.1"/>
    </source>
</evidence>
<dbReference type="Gene3D" id="3.30.1330.10">
    <property type="entry name" value="PurM-like, N-terminal domain"/>
    <property type="match status" value="1"/>
</dbReference>
<dbReference type="SUPFAM" id="SSF56042">
    <property type="entry name" value="PurM C-terminal domain-like"/>
    <property type="match status" value="1"/>
</dbReference>
<dbReference type="eggNOG" id="COG0709">
    <property type="taxonomic scope" value="Bacteria"/>
</dbReference>
<evidence type="ECO:0000256" key="3">
    <source>
        <dbReference type="ARBA" id="ARBA00022679"/>
    </source>
</evidence>
<evidence type="ECO:0000256" key="2">
    <source>
        <dbReference type="ARBA" id="ARBA00022630"/>
    </source>
</evidence>
<dbReference type="Pfam" id="PF02769">
    <property type="entry name" value="AIRS_C"/>
    <property type="match status" value="1"/>
</dbReference>
<dbReference type="NCBIfam" id="TIGR03169">
    <property type="entry name" value="Nterm_to_SelD"/>
    <property type="match status" value="1"/>
</dbReference>
<evidence type="ECO:0000256" key="1">
    <source>
        <dbReference type="ARBA" id="ARBA00001974"/>
    </source>
</evidence>
<gene>
    <name evidence="13" type="ORF">SKA53_00485</name>
</gene>
<dbReference type="InterPro" id="IPR036676">
    <property type="entry name" value="PurM-like_C_sf"/>
</dbReference>
<dbReference type="InterPro" id="IPR004536">
    <property type="entry name" value="SPS/SelD"/>
</dbReference>
<dbReference type="Pfam" id="PF00586">
    <property type="entry name" value="AIRS"/>
    <property type="match status" value="1"/>
</dbReference>
<accession>A3V944</accession>
<dbReference type="STRING" id="314232.SKA53_00485"/>
<evidence type="ECO:0000259" key="11">
    <source>
        <dbReference type="Pfam" id="PF02769"/>
    </source>
</evidence>
<dbReference type="InterPro" id="IPR023753">
    <property type="entry name" value="FAD/NAD-binding_dom"/>
</dbReference>
<evidence type="ECO:0000256" key="5">
    <source>
        <dbReference type="ARBA" id="ARBA00022777"/>
    </source>
</evidence>
<evidence type="ECO:0000256" key="4">
    <source>
        <dbReference type="ARBA" id="ARBA00022741"/>
    </source>
</evidence>
<dbReference type="Proteomes" id="UP000004507">
    <property type="component" value="Unassembled WGS sequence"/>
</dbReference>
<dbReference type="Gene3D" id="3.50.50.100">
    <property type="match status" value="1"/>
</dbReference>
<keyword evidence="9" id="KW-0711">Selenium</keyword>
<dbReference type="InterPro" id="IPR036921">
    <property type="entry name" value="PurM-like_N_sf"/>
</dbReference>
<evidence type="ECO:0000313" key="14">
    <source>
        <dbReference type="Proteomes" id="UP000004507"/>
    </source>
</evidence>
<feature type="domain" description="PurM-like C-terminal" evidence="11">
    <location>
        <begin position="530"/>
        <end position="696"/>
    </location>
</feature>
<sequence>MDKYPFTRDLVLIGGGHTHALVLRKWGMNPLAGVRVSVINPGPTAAYSGMLPGFVAGHYSRDDLDIDLVKLARFAGARMINGAVTGIDRTARTVTVPGRPPIGYDVLSIDVGITSQMPALDGFAAYGTPAKPLGAFAQAWDDYRARAKAPKIAVIGGGVAGAELALAMAHALQGKSPKLHLIDRGRALAALGDKARQKMLVALAGYGVEIIENAEVTQVFREGVLLRDGRLIHSDFTTGAAGAKPHDWIAGTELDLQDGFISVTAQLQTSDRAVFAVGDCAHMAASPRPKAGVYAVRQAPVLFDNLRAILSGGRLRDYKPQRDYLKLISLGQKSALAEKFGTVWQGPLLWRLKDRIDAKFMARLDDLPVMPPPQLPKIAAIGLRAALGDKPMCGGCGAKVGRAALQQVLGDAFGDDAGLVQTGQVITTDHLRALVADPVLMTRIAAIHALGDIWAMGATPQAATVQIILPRMESALQQRTMAEITATTTAVMSEAGARIAGGHSALGDELTIGFTITGLVDRPITQAGARAGDALILTKPIGSGTIMAGDMAGQARGADVIACLDLMVQSQAKAAAILHAAHAMTDVTGFGLLGHLRGICDASGTGAVLDWAQVPVMAGAAVLSARGVRSTLFADNQAGAGVVEGAVPDLAYDPQTAGGLLAAVAGHSADDLLGALTRAGYTAAIIGQITDGSAISLR</sequence>
<dbReference type="EMBL" id="AAMS01000010">
    <property type="protein sequence ID" value="EAQ05407.1"/>
    <property type="molecule type" value="Genomic_DNA"/>
</dbReference>
<dbReference type="NCBIfam" id="TIGR00476">
    <property type="entry name" value="selD"/>
    <property type="match status" value="1"/>
</dbReference>
<evidence type="ECO:0000256" key="7">
    <source>
        <dbReference type="ARBA" id="ARBA00022840"/>
    </source>
</evidence>
<evidence type="ECO:0000259" key="10">
    <source>
        <dbReference type="Pfam" id="PF00586"/>
    </source>
</evidence>
<dbReference type="GO" id="GO:0019646">
    <property type="term" value="P:aerobic electron transport chain"/>
    <property type="evidence" value="ECO:0007669"/>
    <property type="project" value="TreeGrafter"/>
</dbReference>
<keyword evidence="5 13" id="KW-0418">Kinase</keyword>
<dbReference type="AlphaFoldDB" id="A3V944"/>
<dbReference type="RefSeq" id="WP_007204058.1">
    <property type="nucleotide sequence ID" value="NZ_CH672414.1"/>
</dbReference>
<organism evidence="13 14">
    <name type="scientific">Yoonia vestfoldensis SKA53</name>
    <dbReference type="NCBI Taxonomy" id="314232"/>
    <lineage>
        <taxon>Bacteria</taxon>
        <taxon>Pseudomonadati</taxon>
        <taxon>Pseudomonadota</taxon>
        <taxon>Alphaproteobacteria</taxon>
        <taxon>Rhodobacterales</taxon>
        <taxon>Paracoccaceae</taxon>
        <taxon>Yoonia</taxon>
    </lineage>
</organism>
<dbReference type="InterPro" id="IPR016188">
    <property type="entry name" value="PurM-like_N"/>
</dbReference>
<dbReference type="GO" id="GO:0005524">
    <property type="term" value="F:ATP binding"/>
    <property type="evidence" value="ECO:0007669"/>
    <property type="project" value="UniProtKB-KW"/>
</dbReference>
<dbReference type="Gene3D" id="3.90.650.10">
    <property type="entry name" value="PurM-like C-terminal domain"/>
    <property type="match status" value="1"/>
</dbReference>
<keyword evidence="6" id="KW-0274">FAD</keyword>
<dbReference type="eggNOG" id="COG1252">
    <property type="taxonomic scope" value="Bacteria"/>
</dbReference>
<proteinExistence type="predicted"/>
<comment type="caution">
    <text evidence="13">The sequence shown here is derived from an EMBL/GenBank/DDBJ whole genome shotgun (WGS) entry which is preliminary data.</text>
</comment>
<dbReference type="PANTHER" id="PTHR42913">
    <property type="entry name" value="APOPTOSIS-INDUCING FACTOR 1"/>
    <property type="match status" value="1"/>
</dbReference>
<feature type="domain" description="FAD/NAD(P)-binding" evidence="12">
    <location>
        <begin position="9"/>
        <end position="299"/>
    </location>
</feature>
<dbReference type="InterPro" id="IPR036188">
    <property type="entry name" value="FAD/NAD-bd_sf"/>
</dbReference>
<dbReference type="PANTHER" id="PTHR42913:SF9">
    <property type="entry name" value="SLR1591 PROTEIN"/>
    <property type="match status" value="1"/>
</dbReference>
<evidence type="ECO:0000259" key="12">
    <source>
        <dbReference type="Pfam" id="PF07992"/>
    </source>
</evidence>
<protein>
    <submittedName>
        <fullName evidence="13">Selenide, water dikinase, putative</fullName>
    </submittedName>
</protein>
<evidence type="ECO:0000256" key="9">
    <source>
        <dbReference type="ARBA" id="ARBA00023266"/>
    </source>
</evidence>
<dbReference type="PRINTS" id="PR00368">
    <property type="entry name" value="FADPNR"/>
</dbReference>
<keyword evidence="4" id="KW-0547">Nucleotide-binding</keyword>
<dbReference type="HOGENOM" id="CLU_019558_0_0_5"/>
<dbReference type="GO" id="GO:0003955">
    <property type="term" value="F:NAD(P)H dehydrogenase (quinone) activity"/>
    <property type="evidence" value="ECO:0007669"/>
    <property type="project" value="TreeGrafter"/>
</dbReference>
<dbReference type="InterPro" id="IPR017584">
    <property type="entry name" value="Pyridine_nucleo_diS_OxRdtase_N"/>
</dbReference>
<dbReference type="GO" id="GO:0016301">
    <property type="term" value="F:kinase activity"/>
    <property type="evidence" value="ECO:0007669"/>
    <property type="project" value="UniProtKB-KW"/>
</dbReference>
<dbReference type="InterPro" id="IPR010918">
    <property type="entry name" value="PurM-like_C_dom"/>
</dbReference>
<evidence type="ECO:0000256" key="6">
    <source>
        <dbReference type="ARBA" id="ARBA00022827"/>
    </source>
</evidence>
<comment type="cofactor">
    <cofactor evidence="1">
        <name>FAD</name>
        <dbReference type="ChEBI" id="CHEBI:57692"/>
    </cofactor>
</comment>
<reference evidence="13 14" key="1">
    <citation type="submission" date="2006-01" db="EMBL/GenBank/DDBJ databases">
        <authorList>
            <person name="Hagstrom A."/>
            <person name="Ferriera S."/>
            <person name="Johnson J."/>
            <person name="Kravitz S."/>
            <person name="Halpern A."/>
            <person name="Remington K."/>
            <person name="Beeson K."/>
            <person name="Tran B."/>
            <person name="Rogers Y.-H."/>
            <person name="Friedman R."/>
            <person name="Venter J.C."/>
        </authorList>
    </citation>
    <scope>NUCLEOTIDE SEQUENCE [LARGE SCALE GENOMIC DNA]</scope>
    <source>
        <strain evidence="13 14">SKA53</strain>
    </source>
</reference>
<keyword evidence="2" id="KW-0285">Flavoprotein</keyword>
<dbReference type="OrthoDB" id="9767928at2"/>
<dbReference type="CDD" id="cd02195">
    <property type="entry name" value="SelD"/>
    <property type="match status" value="1"/>
</dbReference>
<keyword evidence="7" id="KW-0067">ATP-binding</keyword>
<keyword evidence="3" id="KW-0808">Transferase</keyword>
<dbReference type="Pfam" id="PF07992">
    <property type="entry name" value="Pyr_redox_2"/>
    <property type="match status" value="1"/>
</dbReference>
<dbReference type="InterPro" id="IPR051169">
    <property type="entry name" value="NADH-Q_oxidoreductase"/>
</dbReference>
<name>A3V944_9RHOB</name>
<keyword evidence="8" id="KW-0560">Oxidoreductase</keyword>